<evidence type="ECO:0000259" key="4">
    <source>
        <dbReference type="Pfam" id="PF25550"/>
    </source>
</evidence>
<dbReference type="InterPro" id="IPR001173">
    <property type="entry name" value="Glyco_trans_2-like"/>
</dbReference>
<proteinExistence type="predicted"/>
<dbReference type="AlphaFoldDB" id="A0A0D0CGH4"/>
<dbReference type="EMBL" id="KN834792">
    <property type="protein sequence ID" value="KIK57287.1"/>
    <property type="molecule type" value="Genomic_DNA"/>
</dbReference>
<accession>A0A0D0CGH4</accession>
<dbReference type="InterPro" id="IPR029044">
    <property type="entry name" value="Nucleotide-diphossugar_trans"/>
</dbReference>
<keyword evidence="2" id="KW-0472">Membrane</keyword>
<feature type="domain" description="Glycosyltransferase 2-like" evidence="3">
    <location>
        <begin position="525"/>
        <end position="742"/>
    </location>
</feature>
<dbReference type="SUPFAM" id="SSF53448">
    <property type="entry name" value="Nucleotide-diphospho-sugar transferases"/>
    <property type="match status" value="1"/>
</dbReference>
<sequence length="909" mass="102023">MDYDRWDALLHHLFKQTQGDAWFKPDNEVSSGVAVRVNDIPEFRVFPYENIALEPFEAAVTLLNPVVAVKVRNAAAHAALAEISQDDSCIFVDTDTRIQVLETMSMLPQADKEQCAAFIRDERVLVIWSDSLHNIIPVYQDLEERLIKLLWRPAPGSGTPTPIASSTTETEIPTAFHPLSRDDLKAELAKQQGDIDEDVGGGSNSTPSPRESQNDAEALEDQAEEKRPVQILASVYTGVSAGLALVFMGASIARVLQEWILDGGSARLALFITLPFLYCVSLFFTLQIIQNIAMAIGPIAHFHTNSKYFSAVKPHPNRAVDSNLPHITIQMPVYKENLESVLTPSIQSIKRAMQTYARQGGSSALFINDDGLRSLPPSERNERIAYYAEQNIGWVARPVHSDASDGFKRAGRFKKASNMNYALALSQKLERHLLKLMAEQNVESRRESTGNSSLNKNRFSSFGRYGLHYQSFDESGGPSEIKELNNVEDLEEKALNLAIEEVYEATDRKFLPWAANGKACRIGEIILLVDSDTKVPSDCLRDAAREMKSSPTVAIIQHESDILKVAHHYFENGMAYLTHRATRTISVACANGEVPPFMGHNAFLRWSAIQDAAFVNSADGVKKFWSESNVSEDFDMALRLLRQGYILRWATYSNGEFKEGVSLTVEDEKNRWQKYAYGCSEILFNPVQQWLRRGPITPLIFQFMQSRAPLHYKLSTLAYISSYYGIAASLTIAVINYILLGFQFPVDGFYTHDFEIWLACIVVFFGSGSVGYSLFEYRVGSRSLAASFYRNLIWIPMFFVFFTGLAIPLSQAILAHMFSYNISWSATVKEVRRSNFFTEIPQIFNRFWFPLLVSFTILVGVVLCSTSLVPIGFRVAGSSWGVILPVVMDAGCHLLFPVVLNPWLMVFLY</sequence>
<evidence type="ECO:0000259" key="3">
    <source>
        <dbReference type="Pfam" id="PF13632"/>
    </source>
</evidence>
<reference evidence="5 6" key="1">
    <citation type="submission" date="2014-04" db="EMBL/GenBank/DDBJ databases">
        <title>Evolutionary Origins and Diversification of the Mycorrhizal Mutualists.</title>
        <authorList>
            <consortium name="DOE Joint Genome Institute"/>
            <consortium name="Mycorrhizal Genomics Consortium"/>
            <person name="Kohler A."/>
            <person name="Kuo A."/>
            <person name="Nagy L.G."/>
            <person name="Floudas D."/>
            <person name="Copeland A."/>
            <person name="Barry K.W."/>
            <person name="Cichocki N."/>
            <person name="Veneault-Fourrey C."/>
            <person name="LaButti K."/>
            <person name="Lindquist E.A."/>
            <person name="Lipzen A."/>
            <person name="Lundell T."/>
            <person name="Morin E."/>
            <person name="Murat C."/>
            <person name="Riley R."/>
            <person name="Ohm R."/>
            <person name="Sun H."/>
            <person name="Tunlid A."/>
            <person name="Henrissat B."/>
            <person name="Grigoriev I.V."/>
            <person name="Hibbett D.S."/>
            <person name="Martin F."/>
        </authorList>
    </citation>
    <scope>NUCLEOTIDE SEQUENCE [LARGE SCALE GENOMIC DNA]</scope>
    <source>
        <strain evidence="5 6">FD-317 M1</strain>
    </source>
</reference>
<keyword evidence="2" id="KW-0812">Transmembrane</keyword>
<evidence type="ECO:0000256" key="1">
    <source>
        <dbReference type="SAM" id="MobiDB-lite"/>
    </source>
</evidence>
<dbReference type="Pfam" id="PF25550">
    <property type="entry name" value="DUF7928"/>
    <property type="match status" value="1"/>
</dbReference>
<feature type="transmembrane region" description="Helical" evidence="2">
    <location>
        <begin position="795"/>
        <end position="818"/>
    </location>
</feature>
<feature type="transmembrane region" description="Helical" evidence="2">
    <location>
        <begin position="268"/>
        <end position="289"/>
    </location>
</feature>
<feature type="domain" description="DUF7928" evidence="4">
    <location>
        <begin position="4"/>
        <end position="155"/>
    </location>
</feature>
<dbReference type="InterPro" id="IPR057688">
    <property type="entry name" value="DUF7928"/>
</dbReference>
<keyword evidence="6" id="KW-1185">Reference proteome</keyword>
<keyword evidence="2" id="KW-1133">Transmembrane helix</keyword>
<feature type="transmembrane region" description="Helical" evidence="2">
    <location>
        <begin position="756"/>
        <end position="775"/>
    </location>
</feature>
<feature type="transmembrane region" description="Helical" evidence="2">
    <location>
        <begin position="235"/>
        <end position="256"/>
    </location>
</feature>
<dbReference type="OrthoDB" id="38531at2759"/>
<feature type="transmembrane region" description="Helical" evidence="2">
    <location>
        <begin position="847"/>
        <end position="873"/>
    </location>
</feature>
<feature type="transmembrane region" description="Helical" evidence="2">
    <location>
        <begin position="880"/>
        <end position="900"/>
    </location>
</feature>
<dbReference type="Gene3D" id="3.90.550.10">
    <property type="entry name" value="Spore Coat Polysaccharide Biosynthesis Protein SpsA, Chain A"/>
    <property type="match status" value="1"/>
</dbReference>
<evidence type="ECO:0008006" key="7">
    <source>
        <dbReference type="Google" id="ProtNLM"/>
    </source>
</evidence>
<dbReference type="Pfam" id="PF13632">
    <property type="entry name" value="Glyco_trans_2_3"/>
    <property type="match status" value="1"/>
</dbReference>
<feature type="region of interest" description="Disordered" evidence="1">
    <location>
        <begin position="190"/>
        <end position="224"/>
    </location>
</feature>
<evidence type="ECO:0000313" key="5">
    <source>
        <dbReference type="EMBL" id="KIK57287.1"/>
    </source>
</evidence>
<dbReference type="Proteomes" id="UP000053593">
    <property type="component" value="Unassembled WGS sequence"/>
</dbReference>
<evidence type="ECO:0000256" key="2">
    <source>
        <dbReference type="SAM" id="Phobius"/>
    </source>
</evidence>
<name>A0A0D0CGH4_9AGAR</name>
<dbReference type="PANTHER" id="PTHR35408:SF3">
    <property type="entry name" value="GLYCOSYLTRANSFERASE 2-LIKE DOMAIN-CONTAINING PROTEIN"/>
    <property type="match status" value="1"/>
</dbReference>
<organism evidence="5 6">
    <name type="scientific">Collybiopsis luxurians FD-317 M1</name>
    <dbReference type="NCBI Taxonomy" id="944289"/>
    <lineage>
        <taxon>Eukaryota</taxon>
        <taxon>Fungi</taxon>
        <taxon>Dikarya</taxon>
        <taxon>Basidiomycota</taxon>
        <taxon>Agaricomycotina</taxon>
        <taxon>Agaricomycetes</taxon>
        <taxon>Agaricomycetidae</taxon>
        <taxon>Agaricales</taxon>
        <taxon>Marasmiineae</taxon>
        <taxon>Omphalotaceae</taxon>
        <taxon>Collybiopsis</taxon>
        <taxon>Collybiopsis luxurians</taxon>
    </lineage>
</organism>
<dbReference type="PANTHER" id="PTHR35408">
    <property type="entry name" value="CHROMOSOME 15, WHOLE GENOME SHOTGUN SEQUENCE"/>
    <property type="match status" value="1"/>
</dbReference>
<dbReference type="HOGENOM" id="CLU_008220_0_0_1"/>
<evidence type="ECO:0000313" key="6">
    <source>
        <dbReference type="Proteomes" id="UP000053593"/>
    </source>
</evidence>
<protein>
    <recommendedName>
        <fullName evidence="7">Glycosyltransferase 2-like domain-containing protein</fullName>
    </recommendedName>
</protein>
<feature type="transmembrane region" description="Helical" evidence="2">
    <location>
        <begin position="723"/>
        <end position="744"/>
    </location>
</feature>
<gene>
    <name evidence="5" type="ORF">GYMLUDRAFT_204172</name>
</gene>